<proteinExistence type="predicted"/>
<gene>
    <name evidence="2" type="ORF">E2C01_010468</name>
</gene>
<comment type="caution">
    <text evidence="2">The sequence shown here is derived from an EMBL/GenBank/DDBJ whole genome shotgun (WGS) entry which is preliminary data.</text>
</comment>
<dbReference type="Proteomes" id="UP000324222">
    <property type="component" value="Unassembled WGS sequence"/>
</dbReference>
<organism evidence="2 3">
    <name type="scientific">Portunus trituberculatus</name>
    <name type="common">Swimming crab</name>
    <name type="synonym">Neptunus trituberculatus</name>
    <dbReference type="NCBI Taxonomy" id="210409"/>
    <lineage>
        <taxon>Eukaryota</taxon>
        <taxon>Metazoa</taxon>
        <taxon>Ecdysozoa</taxon>
        <taxon>Arthropoda</taxon>
        <taxon>Crustacea</taxon>
        <taxon>Multicrustacea</taxon>
        <taxon>Malacostraca</taxon>
        <taxon>Eumalacostraca</taxon>
        <taxon>Eucarida</taxon>
        <taxon>Decapoda</taxon>
        <taxon>Pleocyemata</taxon>
        <taxon>Brachyura</taxon>
        <taxon>Eubrachyura</taxon>
        <taxon>Portunoidea</taxon>
        <taxon>Portunidae</taxon>
        <taxon>Portuninae</taxon>
        <taxon>Portunus</taxon>
    </lineage>
</organism>
<feature type="transmembrane region" description="Helical" evidence="1">
    <location>
        <begin position="6"/>
        <end position="29"/>
    </location>
</feature>
<dbReference type="EMBL" id="VSRR010000605">
    <property type="protein sequence ID" value="MPC17604.1"/>
    <property type="molecule type" value="Genomic_DNA"/>
</dbReference>
<keyword evidence="1" id="KW-0472">Membrane</keyword>
<keyword evidence="3" id="KW-1185">Reference proteome</keyword>
<protein>
    <submittedName>
        <fullName evidence="2">Uncharacterized protein</fullName>
    </submittedName>
</protein>
<accession>A0A5B7D8J5</accession>
<keyword evidence="1" id="KW-0812">Transmembrane</keyword>
<evidence type="ECO:0000313" key="3">
    <source>
        <dbReference type="Proteomes" id="UP000324222"/>
    </source>
</evidence>
<sequence>MVGNVLPFIATVSPHGVLVLLISIAAIAVKHLPWKGGPKFHTVLTSIPHVYLQSASCMLPQDSNEIFHIVCSTDDVTSTDGQLFGHLKQHPPDCEQSSRIFSAIKHLSGLANSHKSLPLLIPM</sequence>
<dbReference type="AlphaFoldDB" id="A0A5B7D8J5"/>
<evidence type="ECO:0000256" key="1">
    <source>
        <dbReference type="SAM" id="Phobius"/>
    </source>
</evidence>
<keyword evidence="1" id="KW-1133">Transmembrane helix</keyword>
<reference evidence="2 3" key="1">
    <citation type="submission" date="2019-05" db="EMBL/GenBank/DDBJ databases">
        <title>Another draft genome of Portunus trituberculatus and its Hox gene families provides insights of decapod evolution.</title>
        <authorList>
            <person name="Jeong J.-H."/>
            <person name="Song I."/>
            <person name="Kim S."/>
            <person name="Choi T."/>
            <person name="Kim D."/>
            <person name="Ryu S."/>
            <person name="Kim W."/>
        </authorList>
    </citation>
    <scope>NUCLEOTIDE SEQUENCE [LARGE SCALE GENOMIC DNA]</scope>
    <source>
        <tissue evidence="2">Muscle</tissue>
    </source>
</reference>
<name>A0A5B7D8J5_PORTR</name>
<evidence type="ECO:0000313" key="2">
    <source>
        <dbReference type="EMBL" id="MPC17604.1"/>
    </source>
</evidence>